<dbReference type="EMBL" id="ML002950">
    <property type="protein sequence ID" value="RKP35139.1"/>
    <property type="molecule type" value="Genomic_DNA"/>
</dbReference>
<feature type="region of interest" description="Disordered" evidence="1">
    <location>
        <begin position="176"/>
        <end position="198"/>
    </location>
</feature>
<protein>
    <submittedName>
        <fullName evidence="3">Uncharacterized protein</fullName>
    </submittedName>
</protein>
<keyword evidence="2" id="KW-0472">Membrane</keyword>
<dbReference type="Proteomes" id="UP000268162">
    <property type="component" value="Unassembled WGS sequence"/>
</dbReference>
<evidence type="ECO:0000256" key="2">
    <source>
        <dbReference type="SAM" id="Phobius"/>
    </source>
</evidence>
<accession>A0A4V1J4D1</accession>
<reference evidence="4" key="1">
    <citation type="journal article" date="2018" name="Nat. Microbiol.">
        <title>Leveraging single-cell genomics to expand the fungal tree of life.</title>
        <authorList>
            <person name="Ahrendt S.R."/>
            <person name="Quandt C.A."/>
            <person name="Ciobanu D."/>
            <person name="Clum A."/>
            <person name="Salamov A."/>
            <person name="Andreopoulos B."/>
            <person name="Cheng J.F."/>
            <person name="Woyke T."/>
            <person name="Pelin A."/>
            <person name="Henrissat B."/>
            <person name="Reynolds N.K."/>
            <person name="Benny G.L."/>
            <person name="Smith M.E."/>
            <person name="James T.Y."/>
            <person name="Grigoriev I.V."/>
        </authorList>
    </citation>
    <scope>NUCLEOTIDE SEQUENCE [LARGE SCALE GENOMIC DNA]</scope>
    <source>
        <strain evidence="4">RSA 468</strain>
    </source>
</reference>
<dbReference type="AlphaFoldDB" id="A0A4V1J4D1"/>
<keyword evidence="2" id="KW-0812">Transmembrane</keyword>
<sequence>MPIAVLASKYSVGGKLDCARTAVGMVLGHMGDTADTLVCHPTVTMKVSTAIAIVAVVVVAVASLATVEAKPALVRRVDHAVHAIPLNLLITLCLTSRHPLILCDYPMDAVNCDFKCKPANMRRLSNKLTMQSPTHLSVDDAMIGHRIDIRDDNDIVVHWSKQVPSLLSMPFKLPPPSSLGASLPSTSPSSSSSSSSIT</sequence>
<feature type="compositionally biased region" description="Low complexity" evidence="1">
    <location>
        <begin position="178"/>
        <end position="198"/>
    </location>
</feature>
<gene>
    <name evidence="3" type="ORF">BJ085DRAFT_31224</name>
</gene>
<evidence type="ECO:0000313" key="4">
    <source>
        <dbReference type="Proteomes" id="UP000268162"/>
    </source>
</evidence>
<feature type="transmembrane region" description="Helical" evidence="2">
    <location>
        <begin position="47"/>
        <end position="67"/>
    </location>
</feature>
<evidence type="ECO:0000313" key="3">
    <source>
        <dbReference type="EMBL" id="RKP35139.1"/>
    </source>
</evidence>
<keyword evidence="2" id="KW-1133">Transmembrane helix</keyword>
<keyword evidence="4" id="KW-1185">Reference proteome</keyword>
<name>A0A4V1J4D1_9FUNG</name>
<evidence type="ECO:0000256" key="1">
    <source>
        <dbReference type="SAM" id="MobiDB-lite"/>
    </source>
</evidence>
<organism evidence="3 4">
    <name type="scientific">Dimargaris cristalligena</name>
    <dbReference type="NCBI Taxonomy" id="215637"/>
    <lineage>
        <taxon>Eukaryota</taxon>
        <taxon>Fungi</taxon>
        <taxon>Fungi incertae sedis</taxon>
        <taxon>Zoopagomycota</taxon>
        <taxon>Kickxellomycotina</taxon>
        <taxon>Dimargaritomycetes</taxon>
        <taxon>Dimargaritales</taxon>
        <taxon>Dimargaritaceae</taxon>
        <taxon>Dimargaris</taxon>
    </lineage>
</organism>
<proteinExistence type="predicted"/>